<dbReference type="EMBL" id="GEEE01023884">
    <property type="protein sequence ID" value="JAP39341.1"/>
    <property type="molecule type" value="Transcribed_RNA"/>
</dbReference>
<dbReference type="AlphaFoldDB" id="A0A0X3NH65"/>
<organism evidence="1">
    <name type="scientific">Schistocephalus solidus</name>
    <name type="common">Tapeworm</name>
    <dbReference type="NCBI Taxonomy" id="70667"/>
    <lineage>
        <taxon>Eukaryota</taxon>
        <taxon>Metazoa</taxon>
        <taxon>Spiralia</taxon>
        <taxon>Lophotrochozoa</taxon>
        <taxon>Platyhelminthes</taxon>
        <taxon>Cestoda</taxon>
        <taxon>Eucestoda</taxon>
        <taxon>Diphyllobothriidea</taxon>
        <taxon>Diphyllobothriidae</taxon>
        <taxon>Schistocephalus</taxon>
    </lineage>
</organism>
<reference evidence="1" key="1">
    <citation type="submission" date="2016-01" db="EMBL/GenBank/DDBJ databases">
        <title>Reference transcriptome for the parasite Schistocephalus solidus: insights into the molecular evolution of parasitism.</title>
        <authorList>
            <person name="Hebert F.O."/>
            <person name="Grambauer S."/>
            <person name="Barber I."/>
            <person name="Landry C.R."/>
            <person name="Aubin-Horth N."/>
        </authorList>
    </citation>
    <scope>NUCLEOTIDE SEQUENCE</scope>
</reference>
<protein>
    <submittedName>
        <fullName evidence="1">Uncharacterized protein</fullName>
    </submittedName>
</protein>
<feature type="non-terminal residue" evidence="1">
    <location>
        <position position="1"/>
    </location>
</feature>
<accession>A0A0X3NH65</accession>
<name>A0A0X3NH65_SCHSO</name>
<evidence type="ECO:0000313" key="1">
    <source>
        <dbReference type="EMBL" id="JAP39341.1"/>
    </source>
</evidence>
<gene>
    <name evidence="1" type="ORF">TR136223</name>
</gene>
<proteinExistence type="predicted"/>
<sequence length="233" mass="26594">VHFTRTTIVLILFCGYALPAKYTGKFRLSKKPVNITVRVPFEPTEIDAGGYYQYSDNEFGSSCITPGKAVKCDLRQVDPTVNVYEFRFQASSTVNIPYVHLARGQFEIVKAFRGPLKDTSTDYDLSPKLSAPLVHYVKKKQDYVDVKCAVKVPESSHNLSVEVHENSERLCYYTTASHDGCKDYEESENSSVFTATYRVQRKIPRQKEIRFLLCTSSYSSRLYSLSHYIEFNG</sequence>